<accession>A0A4D9DCT6</accession>
<keyword evidence="2" id="KW-1185">Reference proteome</keyword>
<keyword evidence="1" id="KW-0418">Kinase</keyword>
<gene>
    <name evidence="1" type="ORF">DR999_PMT23105</name>
</gene>
<dbReference type="GO" id="GO:0016301">
    <property type="term" value="F:kinase activity"/>
    <property type="evidence" value="ECO:0007669"/>
    <property type="project" value="UniProtKB-KW"/>
</dbReference>
<name>A0A4D9DCT6_9SAUR</name>
<proteinExistence type="predicted"/>
<keyword evidence="1" id="KW-0808">Transferase</keyword>
<evidence type="ECO:0000313" key="2">
    <source>
        <dbReference type="Proteomes" id="UP000297703"/>
    </source>
</evidence>
<dbReference type="EMBL" id="QXTE01008362">
    <property type="protein sequence ID" value="TFJ95366.1"/>
    <property type="molecule type" value="Genomic_DNA"/>
</dbReference>
<dbReference type="AlphaFoldDB" id="A0A4D9DCT6"/>
<reference evidence="1 2" key="1">
    <citation type="submission" date="2019-04" db="EMBL/GenBank/DDBJ databases">
        <title>Draft genome of the big-headed turtle Platysternon megacephalum.</title>
        <authorList>
            <person name="Gong S."/>
        </authorList>
    </citation>
    <scope>NUCLEOTIDE SEQUENCE [LARGE SCALE GENOMIC DNA]</scope>
    <source>
        <strain evidence="1">DO16091913</strain>
        <tissue evidence="1">Muscle</tissue>
    </source>
</reference>
<sequence length="117" mass="13206">MVRVSAASQTQAWGYKYHPEVSCMSPDCVGLALKVLVPLEMPLSSRQQDLGRRLSMLDVGLYWGRSQIRRTRNLSFPTGHSRAPSSPPGHPWGYRMPGWWQVLGDGVKFFLPESPHQ</sequence>
<dbReference type="Proteomes" id="UP000297703">
    <property type="component" value="Unassembled WGS sequence"/>
</dbReference>
<protein>
    <submittedName>
        <fullName evidence="1">Cyclin-dependent kinase 3</fullName>
    </submittedName>
</protein>
<comment type="caution">
    <text evidence="1">The sequence shown here is derived from an EMBL/GenBank/DDBJ whole genome shotgun (WGS) entry which is preliminary data.</text>
</comment>
<organism evidence="1 2">
    <name type="scientific">Platysternon megacephalum</name>
    <name type="common">big-headed turtle</name>
    <dbReference type="NCBI Taxonomy" id="55544"/>
    <lineage>
        <taxon>Eukaryota</taxon>
        <taxon>Metazoa</taxon>
        <taxon>Chordata</taxon>
        <taxon>Craniata</taxon>
        <taxon>Vertebrata</taxon>
        <taxon>Euteleostomi</taxon>
        <taxon>Archelosauria</taxon>
        <taxon>Testudinata</taxon>
        <taxon>Testudines</taxon>
        <taxon>Cryptodira</taxon>
        <taxon>Durocryptodira</taxon>
        <taxon>Testudinoidea</taxon>
        <taxon>Platysternidae</taxon>
        <taxon>Platysternon</taxon>
    </lineage>
</organism>
<evidence type="ECO:0000313" key="1">
    <source>
        <dbReference type="EMBL" id="TFJ95366.1"/>
    </source>
</evidence>
<reference evidence="1 2" key="2">
    <citation type="submission" date="2019-04" db="EMBL/GenBank/DDBJ databases">
        <title>The genome sequence of big-headed turtle.</title>
        <authorList>
            <person name="Gong S."/>
        </authorList>
    </citation>
    <scope>NUCLEOTIDE SEQUENCE [LARGE SCALE GENOMIC DNA]</scope>
    <source>
        <strain evidence="1">DO16091913</strain>
        <tissue evidence="1">Muscle</tissue>
    </source>
</reference>